<protein>
    <recommendedName>
        <fullName evidence="3">DUF3604 domain-containing protein</fullName>
    </recommendedName>
</protein>
<reference evidence="1" key="1">
    <citation type="submission" date="2020-10" db="EMBL/GenBank/DDBJ databases">
        <authorList>
            <person name="Gilroy R."/>
        </authorList>
    </citation>
    <scope>NUCLEOTIDE SEQUENCE</scope>
    <source>
        <strain evidence="1">CHK123-3438</strain>
    </source>
</reference>
<dbReference type="AlphaFoldDB" id="A0A9D1KEM4"/>
<dbReference type="Gene3D" id="3.20.20.140">
    <property type="entry name" value="Metal-dependent hydrolases"/>
    <property type="match status" value="1"/>
</dbReference>
<evidence type="ECO:0000313" key="1">
    <source>
        <dbReference type="EMBL" id="HIT40989.1"/>
    </source>
</evidence>
<dbReference type="SUPFAM" id="SSF89550">
    <property type="entry name" value="PHP domain-like"/>
    <property type="match status" value="1"/>
</dbReference>
<comment type="caution">
    <text evidence="1">The sequence shown here is derived from an EMBL/GenBank/DDBJ whole genome shotgun (WGS) entry which is preliminary data.</text>
</comment>
<dbReference type="InterPro" id="IPR016195">
    <property type="entry name" value="Pol/histidinol_Pase-like"/>
</dbReference>
<reference evidence="1" key="2">
    <citation type="journal article" date="2021" name="PeerJ">
        <title>Extensive microbial diversity within the chicken gut microbiome revealed by metagenomics and culture.</title>
        <authorList>
            <person name="Gilroy R."/>
            <person name="Ravi A."/>
            <person name="Getino M."/>
            <person name="Pursley I."/>
            <person name="Horton D.L."/>
            <person name="Alikhan N.F."/>
            <person name="Baker D."/>
            <person name="Gharbi K."/>
            <person name="Hall N."/>
            <person name="Watson M."/>
            <person name="Adriaenssens E.M."/>
            <person name="Foster-Nyarko E."/>
            <person name="Jarju S."/>
            <person name="Secka A."/>
            <person name="Antonio M."/>
            <person name="Oren A."/>
            <person name="Chaudhuri R.R."/>
            <person name="La Ragione R."/>
            <person name="Hildebrand F."/>
            <person name="Pallen M.J."/>
        </authorList>
    </citation>
    <scope>NUCLEOTIDE SEQUENCE</scope>
    <source>
        <strain evidence="1">CHK123-3438</strain>
    </source>
</reference>
<organism evidence="1 2">
    <name type="scientific">Candidatus Caccovicinus merdipullorum</name>
    <dbReference type="NCBI Taxonomy" id="2840724"/>
    <lineage>
        <taxon>Bacteria</taxon>
        <taxon>Bacillati</taxon>
        <taxon>Bacillota</taxon>
        <taxon>Clostridia</taxon>
        <taxon>Eubacteriales</taxon>
        <taxon>Candidatus Caccovicinus</taxon>
    </lineage>
</organism>
<name>A0A9D1KEM4_9FIRM</name>
<evidence type="ECO:0000313" key="2">
    <source>
        <dbReference type="Proteomes" id="UP000886860"/>
    </source>
</evidence>
<dbReference type="Proteomes" id="UP000886860">
    <property type="component" value="Unassembled WGS sequence"/>
</dbReference>
<proteinExistence type="predicted"/>
<accession>A0A9D1KEM4</accession>
<gene>
    <name evidence="1" type="ORF">IAB60_02630</name>
</gene>
<sequence length="499" mass="56134">MQVYWGDLHNHCDITYGYGSQANALARAADHLDFCAITGHAMWPDIVERNEETAFIIDFHQEGFKKLRDHWDEVRREIAAANGPDFVTFQAYEMHSGQYGDHHIVSPDDQLPLIYRNSPGELKRDAGVPAITIVHHIGYPPSYRGIDWDLFDERVTPLVEVCSKHGCAMSETAPFPYYHDMGPRDSRNTVYEGLKRGLHFGFVGSTDHHAGYPGSYGDGKLAALAEAKTRESIWEAFLNRRTYAVTGDRIRCNFTVNGALMGSILPPSKKREICWNVEACYPINKIVLYRNLKPVQVVCGESLLPLSQKSGKYKLRIETGWGNNEEEAYEWQCSVQVTDGKIIGAEPCFRGRSVLSPKDTDTSGRDKVNDLPNRILSLTPDSCSWQCFTFKNMTTLHPQTCAVILEVEGDPSTQVSVDINGRRETRTIAQLLEAGYAGEMKKWHSQAFKVHTAVPACRYQVSGSFSDTAGEGQKEDFYHLEVSQLNGHWAFVTPVWVKC</sequence>
<evidence type="ECO:0008006" key="3">
    <source>
        <dbReference type="Google" id="ProtNLM"/>
    </source>
</evidence>
<dbReference type="EMBL" id="DVKS01000045">
    <property type="protein sequence ID" value="HIT40989.1"/>
    <property type="molecule type" value="Genomic_DNA"/>
</dbReference>